<feature type="transmembrane region" description="Helical" evidence="6">
    <location>
        <begin position="276"/>
        <end position="295"/>
    </location>
</feature>
<organism evidence="8 9">
    <name type="scientific">Spermophilus dauricus</name>
    <name type="common">Daurian ground squirrel</name>
    <dbReference type="NCBI Taxonomy" id="99837"/>
    <lineage>
        <taxon>Eukaryota</taxon>
        <taxon>Metazoa</taxon>
        <taxon>Chordata</taxon>
        <taxon>Craniata</taxon>
        <taxon>Vertebrata</taxon>
        <taxon>Euteleostomi</taxon>
        <taxon>Mammalia</taxon>
        <taxon>Eutheria</taxon>
        <taxon>Euarchontoglires</taxon>
        <taxon>Glires</taxon>
        <taxon>Rodentia</taxon>
        <taxon>Sciuromorpha</taxon>
        <taxon>Sciuridae</taxon>
        <taxon>Xerinae</taxon>
        <taxon>Marmotini</taxon>
        <taxon>Spermophilus</taxon>
    </lineage>
</organism>
<dbReference type="GO" id="GO:0035556">
    <property type="term" value="P:intracellular signal transduction"/>
    <property type="evidence" value="ECO:0007669"/>
    <property type="project" value="InterPro"/>
</dbReference>
<evidence type="ECO:0000256" key="3">
    <source>
        <dbReference type="ARBA" id="ARBA00022989"/>
    </source>
</evidence>
<dbReference type="SMART" id="SM00049">
    <property type="entry name" value="DEP"/>
    <property type="match status" value="1"/>
</dbReference>
<keyword evidence="4 6" id="KW-0472">Membrane</keyword>
<feature type="transmembrane region" description="Helical" evidence="6">
    <location>
        <begin position="44"/>
        <end position="66"/>
    </location>
</feature>
<evidence type="ECO:0000256" key="6">
    <source>
        <dbReference type="SAM" id="Phobius"/>
    </source>
</evidence>
<feature type="transmembrane region" description="Helical" evidence="6">
    <location>
        <begin position="168"/>
        <end position="190"/>
    </location>
</feature>
<evidence type="ECO:0000313" key="9">
    <source>
        <dbReference type="Proteomes" id="UP000694422"/>
    </source>
</evidence>
<dbReference type="SUPFAM" id="SSF46785">
    <property type="entry name" value="Winged helix' DNA-binding domain"/>
    <property type="match status" value="1"/>
</dbReference>
<dbReference type="CDD" id="cd04443">
    <property type="entry name" value="DEP_GPR155"/>
    <property type="match status" value="1"/>
</dbReference>
<feature type="compositionally biased region" description="Polar residues" evidence="5">
    <location>
        <begin position="815"/>
        <end position="826"/>
    </location>
</feature>
<feature type="transmembrane region" description="Helical" evidence="6">
    <location>
        <begin position="211"/>
        <end position="234"/>
    </location>
</feature>
<dbReference type="InterPro" id="IPR036388">
    <property type="entry name" value="WH-like_DNA-bd_sf"/>
</dbReference>
<dbReference type="GO" id="GO:0030514">
    <property type="term" value="P:negative regulation of BMP signaling pathway"/>
    <property type="evidence" value="ECO:0007669"/>
    <property type="project" value="TreeGrafter"/>
</dbReference>
<proteinExistence type="predicted"/>
<reference evidence="8" key="1">
    <citation type="submission" date="2025-08" db="UniProtKB">
        <authorList>
            <consortium name="Ensembl"/>
        </authorList>
    </citation>
    <scope>IDENTIFICATION</scope>
</reference>
<feature type="transmembrane region" description="Helical" evidence="6">
    <location>
        <begin position="495"/>
        <end position="516"/>
    </location>
</feature>
<dbReference type="InterPro" id="IPR037368">
    <property type="entry name" value="GPR155_DEP"/>
</dbReference>
<dbReference type="PANTHER" id="PTHR22829">
    <property type="entry name" value="DEP DOMAIN PROTEIN"/>
    <property type="match status" value="1"/>
</dbReference>
<evidence type="ECO:0000259" key="7">
    <source>
        <dbReference type="PROSITE" id="PS50186"/>
    </source>
</evidence>
<dbReference type="Pfam" id="PF00610">
    <property type="entry name" value="DEP"/>
    <property type="match status" value="1"/>
</dbReference>
<sequence length="843" mass="93583">MDSFSNLPTENSTIAINVSETSSTTVTHGFNSTNDSPSMSITRLFPALLECFGIVLCGYIAGRANVITSTQAKGLGNFVSRFALPALLFKNMVVLNFSNVDWAFLYSILIGKASVFFIVCVLTLLVASPDSRFSKAGLFPIFATQSNDFALGYPIVEALYQTTYPEYLQYIYLVAPISLMMLNPIGFIFCEIQKWKDSQNASQNKVKIVGLGFLRVLQNPIVFMVFIGIAFNFILDKKVPVYMENFLDGLANSFSGAALFYLGLTMVGKIRRLKKSAFVVLILLITAKLLVLPLLCREMVELLDKGDSVVNHTSLSNYAFLYGVFPVAPGVAIFATQFNMEVEIITSGMVISTFVSAPIMYVSAWLLTFPTMDPKPLAYAIQNVSFDISIISLVSLSIVCAGMMIWNFVKEKNFVGQILVFVLLYSSLYSTYLWTGLLAISLFLLKKRESVQIPVGIIIISGWGIPALLVGVLLITGKHNGDSIDSAFFYGKEQMITTAVTLFCSILIAGISLMCMNRTTQAGHYEGFGQSQSHKAVEPGNTAFDESPAPTNEPELFTSSIPETSCCSCSMGNGELCYPSIEPAANTSTSGPVTPSFEKNDHCVSRCNSQSCILAQEEERYLQSGDQQLTRHVLLCLLLIIGLFANLSSCLWWLFNQEPGRLYVELQFFCAVFNFGQGFISFGIFGLDKHLIILPFKRRLEFLWNNKETAENRDSPVSEEIKMTCQQFMHYHRDLCIRNIVKERRCGAKTSAGTFCGCDLVNWLIEVGLASDRGEAVIYGDRLVQGGVIQHITNEYEFRDEYLFYRFLQKSPEQTSAINANSPQQESYKEIEHSPPSSLSPKS</sequence>
<feature type="region of interest" description="Disordered" evidence="5">
    <location>
        <begin position="535"/>
        <end position="556"/>
    </location>
</feature>
<dbReference type="PANTHER" id="PTHR22829:SF5">
    <property type="entry name" value="INTEGRAL MEMBRANE PROTEIN GPR155"/>
    <property type="match status" value="1"/>
</dbReference>
<keyword evidence="2 6" id="KW-0812">Transmembrane</keyword>
<dbReference type="Gene3D" id="1.20.1070.10">
    <property type="entry name" value="Rhodopsin 7-helix transmembrane proteins"/>
    <property type="match status" value="1"/>
</dbReference>
<dbReference type="Ensembl" id="ENSSDAT00000015182.1">
    <property type="protein sequence ID" value="ENSSDAP00000013393.1"/>
    <property type="gene ID" value="ENSSDAG00000011989.1"/>
</dbReference>
<dbReference type="Pfam" id="PF03547">
    <property type="entry name" value="Mem_trans"/>
    <property type="match status" value="1"/>
</dbReference>
<comment type="subcellular location">
    <subcellularLocation>
        <location evidence="1">Membrane</location>
        <topology evidence="1">Multi-pass membrane protein</topology>
    </subcellularLocation>
</comment>
<keyword evidence="3 6" id="KW-1133">Transmembrane helix</keyword>
<evidence type="ECO:0000256" key="2">
    <source>
        <dbReference type="ARBA" id="ARBA00022692"/>
    </source>
</evidence>
<evidence type="ECO:0000256" key="5">
    <source>
        <dbReference type="SAM" id="MobiDB-lite"/>
    </source>
</evidence>
<accession>A0A8C9UPS8</accession>
<dbReference type="InterPro" id="IPR036390">
    <property type="entry name" value="WH_DNA-bd_sf"/>
</dbReference>
<dbReference type="InterPro" id="IPR004776">
    <property type="entry name" value="Mem_transp_PIN-like"/>
</dbReference>
<dbReference type="Gene3D" id="1.10.10.10">
    <property type="entry name" value="Winged helix-like DNA-binding domain superfamily/Winged helix DNA-binding domain"/>
    <property type="match status" value="1"/>
</dbReference>
<dbReference type="InterPro" id="IPR051832">
    <property type="entry name" value="mTOR-Rac_regulators"/>
</dbReference>
<evidence type="ECO:0000256" key="4">
    <source>
        <dbReference type="ARBA" id="ARBA00023136"/>
    </source>
</evidence>
<protein>
    <submittedName>
        <fullName evidence="8">G protein-coupled receptor 155</fullName>
    </submittedName>
</protein>
<evidence type="ECO:0000313" key="8">
    <source>
        <dbReference type="Ensembl" id="ENSSDAP00000013393.1"/>
    </source>
</evidence>
<reference evidence="8" key="2">
    <citation type="submission" date="2025-09" db="UniProtKB">
        <authorList>
            <consortium name="Ensembl"/>
        </authorList>
    </citation>
    <scope>IDENTIFICATION</scope>
</reference>
<dbReference type="InterPro" id="IPR000591">
    <property type="entry name" value="DEP_dom"/>
</dbReference>
<name>A0A8C9UPS8_SPEDA</name>
<dbReference type="PROSITE" id="PS50186">
    <property type="entry name" value="DEP"/>
    <property type="match status" value="1"/>
</dbReference>
<feature type="domain" description="DEP" evidence="7">
    <location>
        <begin position="731"/>
        <end position="809"/>
    </location>
</feature>
<feature type="region of interest" description="Disordered" evidence="5">
    <location>
        <begin position="815"/>
        <end position="843"/>
    </location>
</feature>
<dbReference type="GO" id="GO:0016020">
    <property type="term" value="C:membrane"/>
    <property type="evidence" value="ECO:0007669"/>
    <property type="project" value="UniProtKB-SubCell"/>
</dbReference>
<feature type="transmembrane region" description="Helical" evidence="6">
    <location>
        <begin position="633"/>
        <end position="654"/>
    </location>
</feature>
<feature type="transmembrane region" description="Helical" evidence="6">
    <location>
        <begin position="388"/>
        <end position="406"/>
    </location>
</feature>
<dbReference type="AlphaFoldDB" id="A0A8C9UPS8"/>
<feature type="transmembrane region" description="Helical" evidence="6">
    <location>
        <begin position="103"/>
        <end position="126"/>
    </location>
</feature>
<feature type="transmembrane region" description="Helical" evidence="6">
    <location>
        <begin position="418"/>
        <end position="445"/>
    </location>
</feature>
<feature type="transmembrane region" description="Helical" evidence="6">
    <location>
        <begin position="246"/>
        <end position="264"/>
    </location>
</feature>
<evidence type="ECO:0000256" key="1">
    <source>
        <dbReference type="ARBA" id="ARBA00004141"/>
    </source>
</evidence>
<dbReference type="Proteomes" id="UP000694422">
    <property type="component" value="Unplaced"/>
</dbReference>
<feature type="transmembrane region" description="Helical" evidence="6">
    <location>
        <begin position="344"/>
        <end position="367"/>
    </location>
</feature>
<feature type="transmembrane region" description="Helical" evidence="6">
    <location>
        <begin position="457"/>
        <end position="475"/>
    </location>
</feature>
<keyword evidence="9" id="KW-1185">Reference proteome</keyword>
<feature type="transmembrane region" description="Helical" evidence="6">
    <location>
        <begin position="666"/>
        <end position="687"/>
    </location>
</feature>
<dbReference type="GO" id="GO:0055085">
    <property type="term" value="P:transmembrane transport"/>
    <property type="evidence" value="ECO:0007669"/>
    <property type="project" value="InterPro"/>
</dbReference>